<gene>
    <name evidence="1" type="ORF">ASN18_3064</name>
</gene>
<evidence type="ECO:0000313" key="2">
    <source>
        <dbReference type="Proteomes" id="UP000060487"/>
    </source>
</evidence>
<dbReference type="RefSeq" id="WP_085053669.1">
    <property type="nucleotide sequence ID" value="NZ_LNQR01000124.1"/>
</dbReference>
<comment type="caution">
    <text evidence="1">The sequence shown here is derived from an EMBL/GenBank/DDBJ whole genome shotgun (WGS) entry which is preliminary data.</text>
</comment>
<organism evidence="1 2">
    <name type="scientific">Candidatus Magnetominusculus xianensis</name>
    <dbReference type="NCBI Taxonomy" id="1748249"/>
    <lineage>
        <taxon>Bacteria</taxon>
        <taxon>Pseudomonadati</taxon>
        <taxon>Nitrospirota</taxon>
        <taxon>Nitrospiria</taxon>
        <taxon>Nitrospirales</taxon>
        <taxon>Nitrospiraceae</taxon>
        <taxon>Candidatus Magnetominusculus</taxon>
    </lineage>
</organism>
<name>A0ABR5SB84_9BACT</name>
<reference evidence="1 2" key="1">
    <citation type="submission" date="2015-11" db="EMBL/GenBank/DDBJ databases">
        <authorList>
            <person name="Lin W."/>
        </authorList>
    </citation>
    <scope>NUCLEOTIDE SEQUENCE [LARGE SCALE GENOMIC DNA]</scope>
    <source>
        <strain evidence="1 2">HCH-1</strain>
    </source>
</reference>
<sequence>MAEQTYEITLKDLLINKGAATASGKVTNVLAATLFYPSAGRGEVGTIKTIPIVENQKIDFTTSSFKSRIIAKEKISGDTLIEIKITQTIELTDMEKFVVKLLHNVFGAGAKVATETILAGVTAGIGNVLLGAVLNTSIDELLKKMFDENYKQINILGECCIELSASDLQIATAITKGTTLRCPKDIVVVTNMQTGGLETYSPTQAPRDLDDDTKYTDEIAVNEGDNGFINILITPV</sequence>
<dbReference type="EMBL" id="LNQR01000124">
    <property type="protein sequence ID" value="KWT76798.1"/>
    <property type="molecule type" value="Genomic_DNA"/>
</dbReference>
<keyword evidence="2" id="KW-1185">Reference proteome</keyword>
<protein>
    <submittedName>
        <fullName evidence="1">Uncharacterized protein</fullName>
    </submittedName>
</protein>
<dbReference type="Proteomes" id="UP000060487">
    <property type="component" value="Unassembled WGS sequence"/>
</dbReference>
<evidence type="ECO:0000313" key="1">
    <source>
        <dbReference type="EMBL" id="KWT76798.1"/>
    </source>
</evidence>
<proteinExistence type="predicted"/>
<accession>A0ABR5SB84</accession>